<keyword evidence="9" id="KW-0206">Cytoskeleton</keyword>
<dbReference type="PROSITE" id="PS51456">
    <property type="entry name" value="MYOSIN_MOTOR"/>
    <property type="match status" value="1"/>
</dbReference>
<dbReference type="Gene3D" id="1.20.58.530">
    <property type="match status" value="1"/>
</dbReference>
<evidence type="ECO:0000256" key="1">
    <source>
        <dbReference type="ARBA" id="ARBA00004245"/>
    </source>
</evidence>
<accession>A0A9D3Z040</accession>
<keyword evidence="11" id="KW-0009">Actin-binding</keyword>
<feature type="binding site" evidence="11">
    <location>
        <begin position="103"/>
        <end position="110"/>
    </location>
    <ligand>
        <name>ATP</name>
        <dbReference type="ChEBI" id="CHEBI:30616"/>
    </ligand>
</feature>
<dbReference type="SMART" id="SM00242">
    <property type="entry name" value="MYSc"/>
    <property type="match status" value="1"/>
</dbReference>
<dbReference type="GO" id="GO:0003779">
    <property type="term" value="F:actin binding"/>
    <property type="evidence" value="ECO:0007669"/>
    <property type="project" value="UniProtKB-KW"/>
</dbReference>
<gene>
    <name evidence="14" type="ORF">DPMN_070059</name>
</gene>
<proteinExistence type="inferred from homology"/>
<evidence type="ECO:0000313" key="15">
    <source>
        <dbReference type="Proteomes" id="UP000828390"/>
    </source>
</evidence>
<dbReference type="Proteomes" id="UP000828390">
    <property type="component" value="Unassembled WGS sequence"/>
</dbReference>
<dbReference type="Gene3D" id="1.10.10.820">
    <property type="match status" value="1"/>
</dbReference>
<dbReference type="Gene3D" id="1.20.120.720">
    <property type="entry name" value="Myosin VI head, motor domain, U50 subdomain"/>
    <property type="match status" value="1"/>
</dbReference>
<keyword evidence="10" id="KW-0966">Cell projection</keyword>
<dbReference type="GO" id="GO:0042995">
    <property type="term" value="C:cell projection"/>
    <property type="evidence" value="ECO:0007669"/>
    <property type="project" value="UniProtKB-SubCell"/>
</dbReference>
<evidence type="ECO:0000256" key="10">
    <source>
        <dbReference type="ARBA" id="ARBA00023273"/>
    </source>
</evidence>
<dbReference type="PROSITE" id="PS00675">
    <property type="entry name" value="SIGMA54_INTERACT_1"/>
    <property type="match status" value="1"/>
</dbReference>
<keyword evidence="5 11" id="KW-0547">Nucleotide-binding</keyword>
<evidence type="ECO:0000256" key="2">
    <source>
        <dbReference type="ARBA" id="ARBA00004316"/>
    </source>
</evidence>
<dbReference type="GO" id="GO:0030832">
    <property type="term" value="P:regulation of actin filament length"/>
    <property type="evidence" value="ECO:0007669"/>
    <property type="project" value="TreeGrafter"/>
</dbReference>
<dbReference type="SUPFAM" id="SSF52540">
    <property type="entry name" value="P-loop containing nucleoside triphosphate hydrolases"/>
    <property type="match status" value="1"/>
</dbReference>
<comment type="caution">
    <text evidence="11">Lacks conserved residue(s) required for the propagation of feature annotation.</text>
</comment>
<dbReference type="PRINTS" id="PR00193">
    <property type="entry name" value="MYOSINHEAVY"/>
</dbReference>
<dbReference type="EMBL" id="JAIWYP010000014">
    <property type="protein sequence ID" value="KAH3710573.1"/>
    <property type="molecule type" value="Genomic_DNA"/>
</dbReference>
<reference evidence="14" key="2">
    <citation type="submission" date="2020-11" db="EMBL/GenBank/DDBJ databases">
        <authorList>
            <person name="McCartney M.A."/>
            <person name="Auch B."/>
            <person name="Kono T."/>
            <person name="Mallez S."/>
            <person name="Becker A."/>
            <person name="Gohl D.M."/>
            <person name="Silverstein K.A.T."/>
            <person name="Koren S."/>
            <person name="Bechman K.B."/>
            <person name="Herman A."/>
            <person name="Abrahante J.E."/>
            <person name="Garbe J."/>
        </authorList>
    </citation>
    <scope>NUCLEOTIDE SEQUENCE</scope>
    <source>
        <strain evidence="14">Duluth1</strain>
        <tissue evidence="14">Whole animal</tissue>
    </source>
</reference>
<dbReference type="GO" id="GO:0004674">
    <property type="term" value="F:protein serine/threonine kinase activity"/>
    <property type="evidence" value="ECO:0007669"/>
    <property type="project" value="TreeGrafter"/>
</dbReference>
<keyword evidence="4" id="KW-0677">Repeat</keyword>
<evidence type="ECO:0000256" key="4">
    <source>
        <dbReference type="ARBA" id="ARBA00022737"/>
    </source>
</evidence>
<evidence type="ECO:0000256" key="5">
    <source>
        <dbReference type="ARBA" id="ARBA00022741"/>
    </source>
</evidence>
<keyword evidence="3" id="KW-0963">Cytoplasm</keyword>
<evidence type="ECO:0000313" key="14">
    <source>
        <dbReference type="EMBL" id="KAH3710573.1"/>
    </source>
</evidence>
<dbReference type="InterPro" id="IPR052409">
    <property type="entry name" value="Myosin-III_kinase_activity"/>
</dbReference>
<comment type="caution">
    <text evidence="14">The sequence shown here is derived from an EMBL/GenBank/DDBJ whole genome shotgun (WGS) entry which is preliminary data.</text>
</comment>
<dbReference type="InterPro" id="IPR001609">
    <property type="entry name" value="Myosin_head_motor_dom-like"/>
</dbReference>
<evidence type="ECO:0000256" key="12">
    <source>
        <dbReference type="SAM" id="MobiDB-lite"/>
    </source>
</evidence>
<name>A0A9D3Z040_DREPO</name>
<dbReference type="Gene3D" id="3.40.850.10">
    <property type="entry name" value="Kinesin motor domain"/>
    <property type="match status" value="1"/>
</dbReference>
<comment type="subcellular location">
    <subcellularLocation>
        <location evidence="2">Cell projection</location>
    </subcellularLocation>
    <subcellularLocation>
        <location evidence="1">Cytoplasm</location>
        <location evidence="1">Cytoskeleton</location>
    </subcellularLocation>
</comment>
<evidence type="ECO:0000256" key="11">
    <source>
        <dbReference type="PROSITE-ProRule" id="PRU00782"/>
    </source>
</evidence>
<dbReference type="CDD" id="cd00124">
    <property type="entry name" value="MYSc"/>
    <property type="match status" value="1"/>
</dbReference>
<feature type="non-terminal residue" evidence="14">
    <location>
        <position position="715"/>
    </location>
</feature>
<dbReference type="GO" id="GO:0005524">
    <property type="term" value="F:ATP binding"/>
    <property type="evidence" value="ECO:0007669"/>
    <property type="project" value="UniProtKB-UniRule"/>
</dbReference>
<keyword evidence="8 11" id="KW-0505">Motor protein</keyword>
<dbReference type="AlphaFoldDB" id="A0A9D3Z040"/>
<evidence type="ECO:0000256" key="8">
    <source>
        <dbReference type="ARBA" id="ARBA00023175"/>
    </source>
</evidence>
<comment type="similarity">
    <text evidence="11">Belongs to the TRAFAC class myosin-kinesin ATPase superfamily. Myosin family.</text>
</comment>
<dbReference type="Pfam" id="PF00063">
    <property type="entry name" value="Myosin_head"/>
    <property type="match status" value="1"/>
</dbReference>
<dbReference type="GO" id="GO:0000146">
    <property type="term" value="F:microfilament motor activity"/>
    <property type="evidence" value="ECO:0007669"/>
    <property type="project" value="TreeGrafter"/>
</dbReference>
<sequence length="715" mass="81133">MGPPTKGVSTDDLANVGELDDQTLLEELNHRYRRDLIYTYIGDILVSVNPYKELPPLYGDEIGHRYGKAKSLRELLPHVYALGSRAFHNVQRHEGNQAVLVSGESGAGKTEITKMLVAQVSRLSQWSGDYFLQERIVQINPLLEAFGNACTVMNNNSSRFGKLIELIFSEEGQLLGAVITEHMLEKSRVTRQGPGEKNFHIFYDLMCGFTPEERQRYFLAQPERYRILDPGHGQPVIPTQAAFAAYNGDMENLRRIMPIVGFTPQDMDVVFALLAAILHLCNVEMAVEPESDEVMVMNEEDVDFASTLLSVQAEDLITVLMANINWVRGERIVYVKTLNQAVDGRDALAKALYSKLFSWIVQQINFMLHEDETRGGEHYTISILDMAGFEHFQVNSFEQLCINAANERLQHFFNEHIFSLELQEYTTEGIKAPKIKFSNNTELLNMLFQRPMGIFSLLEEESSLAKTTDMSFVEKMNKQFSKADLYKKSKHRDPVFGIAHYAALVTYNAAGFLEKNRDTLSSNMSSLMENSQNNLVNELFTAKVLDTGTLDMRYLVNELFTAKVLDTETLDMRYLVNELFTAKVLDTGTLGMRYLVNELFTAKVLNTGALGMRYVVNELFTAKVLNTGMLDMRYLVDELFTAKVLDTGTLDMRGGSMRGKWQRPAFNQPERRHYAPGDSLSRQAGRKIRQKMKEQANFVDIPVTSNPNFSSAHFK</sequence>
<keyword evidence="7 11" id="KW-0518">Myosin</keyword>
<keyword evidence="6 11" id="KW-0067">ATP-binding</keyword>
<organism evidence="14 15">
    <name type="scientific">Dreissena polymorpha</name>
    <name type="common">Zebra mussel</name>
    <name type="synonym">Mytilus polymorpha</name>
    <dbReference type="NCBI Taxonomy" id="45954"/>
    <lineage>
        <taxon>Eukaryota</taxon>
        <taxon>Metazoa</taxon>
        <taxon>Spiralia</taxon>
        <taxon>Lophotrochozoa</taxon>
        <taxon>Mollusca</taxon>
        <taxon>Bivalvia</taxon>
        <taxon>Autobranchia</taxon>
        <taxon>Heteroconchia</taxon>
        <taxon>Euheterodonta</taxon>
        <taxon>Imparidentia</taxon>
        <taxon>Neoheterodontei</taxon>
        <taxon>Myida</taxon>
        <taxon>Dreissenoidea</taxon>
        <taxon>Dreissenidae</taxon>
        <taxon>Dreissena</taxon>
    </lineage>
</organism>
<evidence type="ECO:0000256" key="6">
    <source>
        <dbReference type="ARBA" id="ARBA00022840"/>
    </source>
</evidence>
<dbReference type="InterPro" id="IPR027417">
    <property type="entry name" value="P-loop_NTPase"/>
</dbReference>
<reference evidence="14" key="1">
    <citation type="journal article" date="2019" name="bioRxiv">
        <title>The Genome of the Zebra Mussel, Dreissena polymorpha: A Resource for Invasive Species Research.</title>
        <authorList>
            <person name="McCartney M.A."/>
            <person name="Auch B."/>
            <person name="Kono T."/>
            <person name="Mallez S."/>
            <person name="Zhang Y."/>
            <person name="Obille A."/>
            <person name="Becker A."/>
            <person name="Abrahante J.E."/>
            <person name="Garbe J."/>
            <person name="Badalamenti J.P."/>
            <person name="Herman A."/>
            <person name="Mangelson H."/>
            <person name="Liachko I."/>
            <person name="Sullivan S."/>
            <person name="Sone E.D."/>
            <person name="Koren S."/>
            <person name="Silverstein K.A.T."/>
            <person name="Beckman K.B."/>
            <person name="Gohl D.M."/>
        </authorList>
    </citation>
    <scope>NUCLEOTIDE SEQUENCE</scope>
    <source>
        <strain evidence="14">Duluth1</strain>
        <tissue evidence="14">Whole animal</tissue>
    </source>
</reference>
<evidence type="ECO:0000256" key="3">
    <source>
        <dbReference type="ARBA" id="ARBA00022490"/>
    </source>
</evidence>
<dbReference type="GO" id="GO:0016459">
    <property type="term" value="C:myosin complex"/>
    <property type="evidence" value="ECO:0007669"/>
    <property type="project" value="UniProtKB-KW"/>
</dbReference>
<evidence type="ECO:0000256" key="7">
    <source>
        <dbReference type="ARBA" id="ARBA00023123"/>
    </source>
</evidence>
<evidence type="ECO:0000256" key="9">
    <source>
        <dbReference type="ARBA" id="ARBA00023212"/>
    </source>
</evidence>
<keyword evidence="15" id="KW-1185">Reference proteome</keyword>
<dbReference type="InterPro" id="IPR025662">
    <property type="entry name" value="Sigma_54_int_dom_ATP-bd_1"/>
</dbReference>
<feature type="region of interest" description="Disordered" evidence="12">
    <location>
        <begin position="661"/>
        <end position="686"/>
    </location>
</feature>
<dbReference type="PANTHER" id="PTHR46256:SF3">
    <property type="entry name" value="MYOSIN MOTOR DOMAIN-CONTAINING PROTEIN"/>
    <property type="match status" value="1"/>
</dbReference>
<dbReference type="InterPro" id="IPR036961">
    <property type="entry name" value="Kinesin_motor_dom_sf"/>
</dbReference>
<protein>
    <recommendedName>
        <fullName evidence="13">Myosin motor domain-containing protein</fullName>
    </recommendedName>
</protein>
<dbReference type="PANTHER" id="PTHR46256">
    <property type="entry name" value="AGAP011099-PA"/>
    <property type="match status" value="1"/>
</dbReference>
<evidence type="ECO:0000259" key="13">
    <source>
        <dbReference type="PROSITE" id="PS51456"/>
    </source>
</evidence>
<feature type="domain" description="Myosin motor" evidence="13">
    <location>
        <begin position="8"/>
        <end position="715"/>
    </location>
</feature>